<evidence type="ECO:0000313" key="1">
    <source>
        <dbReference type="EMBL" id="THD18772.1"/>
    </source>
</evidence>
<dbReference type="AlphaFoldDB" id="A0A4E0RPJ9"/>
<organism evidence="1 2">
    <name type="scientific">Fasciola hepatica</name>
    <name type="common">Liver fluke</name>
    <dbReference type="NCBI Taxonomy" id="6192"/>
    <lineage>
        <taxon>Eukaryota</taxon>
        <taxon>Metazoa</taxon>
        <taxon>Spiralia</taxon>
        <taxon>Lophotrochozoa</taxon>
        <taxon>Platyhelminthes</taxon>
        <taxon>Trematoda</taxon>
        <taxon>Digenea</taxon>
        <taxon>Plagiorchiida</taxon>
        <taxon>Echinostomata</taxon>
        <taxon>Echinostomatoidea</taxon>
        <taxon>Fasciolidae</taxon>
        <taxon>Fasciola</taxon>
    </lineage>
</organism>
<dbReference type="Proteomes" id="UP000230066">
    <property type="component" value="Unassembled WGS sequence"/>
</dbReference>
<name>A0A4E0RPJ9_FASHE</name>
<reference evidence="1" key="1">
    <citation type="submission" date="2019-03" db="EMBL/GenBank/DDBJ databases">
        <title>Improved annotation for the trematode Fasciola hepatica.</title>
        <authorList>
            <person name="Choi Y.-J."/>
            <person name="Martin J."/>
            <person name="Mitreva M."/>
        </authorList>
    </citation>
    <scope>NUCLEOTIDE SEQUENCE [LARGE SCALE GENOMIC DNA]</scope>
</reference>
<dbReference type="EMBL" id="JXXN02008651">
    <property type="protein sequence ID" value="THD18772.1"/>
    <property type="molecule type" value="Genomic_DNA"/>
</dbReference>
<keyword evidence="2" id="KW-1185">Reference proteome</keyword>
<gene>
    <name evidence="1" type="ORF">D915_010613</name>
</gene>
<proteinExistence type="predicted"/>
<accession>A0A4E0RPJ9</accession>
<comment type="caution">
    <text evidence="1">The sequence shown here is derived from an EMBL/GenBank/DDBJ whole genome shotgun (WGS) entry which is preliminary data.</text>
</comment>
<sequence>MSFRSRLPILSFILRHNSKIKNFRQEVCYGDEVVEKKNPVSKKSRILTSTTTQIYDGTSSGSRFPELSADDHNFLYVYFNDVIQT</sequence>
<evidence type="ECO:0000313" key="2">
    <source>
        <dbReference type="Proteomes" id="UP000230066"/>
    </source>
</evidence>
<protein>
    <submittedName>
        <fullName evidence="1">Uncharacterized protein</fullName>
    </submittedName>
</protein>